<dbReference type="Proteomes" id="UP000267128">
    <property type="component" value="Unassembled WGS sequence"/>
</dbReference>
<feature type="region of interest" description="Disordered" evidence="1">
    <location>
        <begin position="1047"/>
        <end position="1070"/>
    </location>
</feature>
<evidence type="ECO:0000313" key="4">
    <source>
        <dbReference type="EMBL" id="RNL62682.1"/>
    </source>
</evidence>
<feature type="region of interest" description="Disordered" evidence="1">
    <location>
        <begin position="289"/>
        <end position="377"/>
    </location>
</feature>
<feature type="transmembrane region" description="Helical" evidence="2">
    <location>
        <begin position="55"/>
        <end position="79"/>
    </location>
</feature>
<comment type="caution">
    <text evidence="4">The sequence shown here is derived from an EMBL/GenBank/DDBJ whole genome shotgun (WGS) entry which is preliminary data.</text>
</comment>
<dbReference type="RefSeq" id="WP_123227978.1">
    <property type="nucleotide sequence ID" value="NZ_RJSE01000007.1"/>
</dbReference>
<dbReference type="CDD" id="cd00118">
    <property type="entry name" value="LysM"/>
    <property type="match status" value="2"/>
</dbReference>
<protein>
    <submittedName>
        <fullName evidence="4">LysM peptidoglycan-binding domain-containing protein</fullName>
    </submittedName>
</protein>
<evidence type="ECO:0000256" key="2">
    <source>
        <dbReference type="SAM" id="Phobius"/>
    </source>
</evidence>
<dbReference type="PANTHER" id="PTHR34700">
    <property type="entry name" value="POTASSIUM BINDING PROTEIN KBP"/>
    <property type="match status" value="1"/>
</dbReference>
<dbReference type="SMART" id="SM00257">
    <property type="entry name" value="LysM"/>
    <property type="match status" value="2"/>
</dbReference>
<feature type="domain" description="LysM" evidence="3">
    <location>
        <begin position="178"/>
        <end position="234"/>
    </location>
</feature>
<gene>
    <name evidence="4" type="ORF">EFK50_13080</name>
</gene>
<dbReference type="PROSITE" id="PS51782">
    <property type="entry name" value="LYSM"/>
    <property type="match status" value="2"/>
</dbReference>
<dbReference type="EMBL" id="RJSE01000007">
    <property type="protein sequence ID" value="RNL62682.1"/>
    <property type="molecule type" value="Genomic_DNA"/>
</dbReference>
<proteinExistence type="predicted"/>
<feature type="region of interest" description="Disordered" evidence="1">
    <location>
        <begin position="127"/>
        <end position="175"/>
    </location>
</feature>
<feature type="compositionally biased region" description="Polar residues" evidence="1">
    <location>
        <begin position="137"/>
        <end position="157"/>
    </location>
</feature>
<feature type="transmembrane region" description="Helical" evidence="2">
    <location>
        <begin position="385"/>
        <end position="402"/>
    </location>
</feature>
<feature type="domain" description="LysM" evidence="3">
    <location>
        <begin position="252"/>
        <end position="301"/>
    </location>
</feature>
<feature type="transmembrane region" description="Helical" evidence="2">
    <location>
        <begin position="12"/>
        <end position="35"/>
    </location>
</feature>
<keyword evidence="2" id="KW-0472">Membrane</keyword>
<accession>A0A3N0CGU6</accession>
<dbReference type="InterPro" id="IPR036779">
    <property type="entry name" value="LysM_dom_sf"/>
</dbReference>
<dbReference type="InterPro" id="IPR018392">
    <property type="entry name" value="LysM"/>
</dbReference>
<dbReference type="Pfam" id="PF01476">
    <property type="entry name" value="LysM"/>
    <property type="match status" value="2"/>
</dbReference>
<dbReference type="InterPro" id="IPR052196">
    <property type="entry name" value="Bact_Kbp"/>
</dbReference>
<keyword evidence="2" id="KW-1133">Transmembrane helix</keyword>
<sequence length="1070" mass="112698">MTTIQRTATVTRAAAAVAFVLAFVAGVPILLIAMIGNPVPEGWTLNSPLTDHAVLGLIACLAWIFWAQMTLCLAVEVIAEVRIAAGRPADWLSRVPGTTGGQQALARALVQAVVAVGLTSAVATATPGPWTMPAGATSGTSLQPAHDVTTPTSTSATLPRPPTQLAHPPVQQRSTHATMVEVTKGDSLWSIAAQHLGSGERWREIAALNEGRQMPDGVHFRSATSILPGWKLMVPAPAVVSGTTASETTVSDLITVERGDTLWGLSEEAYGDGKDWPKIFEANRATIEDPDLIFPGQQLRTPGTHYNAPATRPPKPAHHNHPQQPSTGTQEPPAHQAPPTTVPTPAPPALSGEQPPVSRFDKPTDATHPNVTADADGSGALARSLIGSGVFLAGGLFLALIARRRNQFRTRRSGRTIARTPDALIETERTVRTAGSAGGEAAEFLDLALRDLATRLRSSGGDMPEVQAARLTEAHLDLMIGGSATDPPAPWMVADRGTCWKLARDHRPVDADIAAPYPTLVSVGADDDGGTWLIDLEAACVLHVVGDQPAAAGLVRFMAAELATNPWANTVDVALCGVAAELIPLNPTRLAEAAELDIGKLTKSARRIREAAEATGLGVLEGRLSGLGADSWMPSVLLADVGTKHIYSGEVDGVLEELSRLRGRNAIALVAIGPDEVAEGAIRLTVDSAGRLVTPWATLEANRLGHDEATALADLFAASEADAADEPMPIASRVDGTTNDVDVAGALTDDVTDTRNGVGGPTSLLPRPDVEYLAAAATTGEDLAILAPAVTPGIRDRVLSDDATLEADHAGWTDVAETRPKLHLLGPVEVHVAGDSPHDVERRTAYYAELIAYLATRPDGVTPQQMAEAFSMQTNSLHSRIATLRKWLGADPLTEELYLPESTLTAASKARGIPVYQLDGVLSDADLFTRLRARGQARGPAGIEDLVSALRLVAGKPFDQLRPGGYGWLAENPVDHYLTAAIVDVAHIIATHALAENDPELAAWAAERAIAAAPCEDKPRLDLARAQTTLGRPDEAKEYVASEIFNRSDDGDAPLEPSPRTSQVLGLGTL</sequence>
<evidence type="ECO:0000259" key="3">
    <source>
        <dbReference type="PROSITE" id="PS51782"/>
    </source>
</evidence>
<evidence type="ECO:0000256" key="1">
    <source>
        <dbReference type="SAM" id="MobiDB-lite"/>
    </source>
</evidence>
<dbReference type="OrthoDB" id="8444614at2"/>
<dbReference type="Gene3D" id="3.10.350.10">
    <property type="entry name" value="LysM domain"/>
    <property type="match status" value="2"/>
</dbReference>
<dbReference type="PANTHER" id="PTHR34700:SF4">
    <property type="entry name" value="PHAGE-LIKE ELEMENT PBSX PROTEIN XKDP"/>
    <property type="match status" value="1"/>
</dbReference>
<reference evidence="4 5" key="1">
    <citation type="submission" date="2018-11" db="EMBL/GenBank/DDBJ databases">
        <authorList>
            <person name="Li F."/>
        </authorList>
    </citation>
    <scope>NUCLEOTIDE SEQUENCE [LARGE SCALE GENOMIC DNA]</scope>
    <source>
        <strain evidence="4 5">Gsoil 097</strain>
    </source>
</reference>
<evidence type="ECO:0000313" key="5">
    <source>
        <dbReference type="Proteomes" id="UP000267128"/>
    </source>
</evidence>
<name>A0A3N0CGU6_9ACTN</name>
<dbReference type="AlphaFoldDB" id="A0A3N0CGU6"/>
<keyword evidence="2" id="KW-0812">Transmembrane</keyword>
<organism evidence="4 5">
    <name type="scientific">Nocardioides marmoriginsengisoli</name>
    <dbReference type="NCBI Taxonomy" id="661483"/>
    <lineage>
        <taxon>Bacteria</taxon>
        <taxon>Bacillati</taxon>
        <taxon>Actinomycetota</taxon>
        <taxon>Actinomycetes</taxon>
        <taxon>Propionibacteriales</taxon>
        <taxon>Nocardioidaceae</taxon>
        <taxon>Nocardioides</taxon>
    </lineage>
</organism>
<keyword evidence="5" id="KW-1185">Reference proteome</keyword>